<sequence length="711" mass="78979">MKLATLLFFALALPSLAQKPSQPTVKVDTVYFTQKVQPILEKRCVGCHGAETQLSHFDLRSRESTLKGGTRGAALVPGNAAKSLMHILLTGSRAPLMPPSGKLPASELATLKTWIDGGAPWGVTTSLASRQKQTWWSFQPIKAPFPAKNERLGEGLGRGIDTFITAKLKENNLSLSPPAPRRVLIRRVYADLWGLPPAPEDVEAFVRDTDPRAYEKLIERLLASPRYGERWGRHWLDLARYADSGGFEGDKDRPLMYRYRDWVIDAFNKDLPYDEFIRLQIAGDELKPSDPSALIATGYLACGPQDIVENNVRTRANELDDLVATTGSVVLGLTIGCARCHDHKYDPVKMTDYYRLAAIFAPTERREVDVPGGKALAVTDKAPTFGPSFLLRRGDAYQPDKEIKPGFVCSLPGGAIEVGPSAAGAKTTGRRAALAKWLTSKENPLTARVLVNRVWQHHFGRGLVATTSNFGLNGELPSHPELLDTLAQQFMASGWSIKALHRTMLLSQTYQQASDIRPAALKTDPLNKLFWRMPVRRLEGEAVRDSLLSVAGTLNLEVGGPAVYPPVDSSLRADTFQGLNWPNEAEDSPKTWRRSVYVKVKRSLLLPQLEVFDCPEITYTVAQRNVTTTPLQALTLLNDPLILRQAALFAERLQRERPGDTWAQVDRAYRLCFGRSPSPRERQLSLSFLKTRSLAELCHTLVNLNEFVYVP</sequence>
<evidence type="ECO:0000256" key="1">
    <source>
        <dbReference type="SAM" id="SignalP"/>
    </source>
</evidence>
<evidence type="ECO:0000259" key="3">
    <source>
        <dbReference type="Pfam" id="PF07587"/>
    </source>
</evidence>
<dbReference type="PANTHER" id="PTHR35889:SF3">
    <property type="entry name" value="F-BOX DOMAIN-CONTAINING PROTEIN"/>
    <property type="match status" value="1"/>
</dbReference>
<feature type="domain" description="DUF1549" evidence="2">
    <location>
        <begin position="160"/>
        <end position="364"/>
    </location>
</feature>
<dbReference type="Pfam" id="PF07583">
    <property type="entry name" value="PSCyt2"/>
    <property type="match status" value="1"/>
</dbReference>
<dbReference type="PANTHER" id="PTHR35889">
    <property type="entry name" value="CYCLOINULO-OLIGOSACCHARIDE FRUCTANOTRANSFERASE-RELATED"/>
    <property type="match status" value="1"/>
</dbReference>
<dbReference type="Proteomes" id="UP000520814">
    <property type="component" value="Unassembled WGS sequence"/>
</dbReference>
<dbReference type="SUPFAM" id="SSF46626">
    <property type="entry name" value="Cytochrome c"/>
    <property type="match status" value="1"/>
</dbReference>
<evidence type="ECO:0000259" key="2">
    <source>
        <dbReference type="Pfam" id="PF07583"/>
    </source>
</evidence>
<proteinExistence type="predicted"/>
<dbReference type="Pfam" id="PF07587">
    <property type="entry name" value="PSD1"/>
    <property type="match status" value="1"/>
</dbReference>
<dbReference type="AlphaFoldDB" id="A0A7W9W9E7"/>
<evidence type="ECO:0008006" key="7">
    <source>
        <dbReference type="Google" id="ProtNLM"/>
    </source>
</evidence>
<dbReference type="InterPro" id="IPR011444">
    <property type="entry name" value="DUF1549"/>
</dbReference>
<evidence type="ECO:0000259" key="4">
    <source>
        <dbReference type="Pfam" id="PF07635"/>
    </source>
</evidence>
<dbReference type="InterPro" id="IPR022655">
    <property type="entry name" value="DUF1553"/>
</dbReference>
<keyword evidence="1" id="KW-0732">Signal</keyword>
<organism evidence="5 6">
    <name type="scientific">Armatimonas rosea</name>
    <dbReference type="NCBI Taxonomy" id="685828"/>
    <lineage>
        <taxon>Bacteria</taxon>
        <taxon>Bacillati</taxon>
        <taxon>Armatimonadota</taxon>
        <taxon>Armatimonadia</taxon>
        <taxon>Armatimonadales</taxon>
        <taxon>Armatimonadaceae</taxon>
        <taxon>Armatimonas</taxon>
    </lineage>
</organism>
<dbReference type="InterPro" id="IPR036909">
    <property type="entry name" value="Cyt_c-like_dom_sf"/>
</dbReference>
<feature type="chain" id="PRO_5030792147" description="Cytochrome c" evidence="1">
    <location>
        <begin position="18"/>
        <end position="711"/>
    </location>
</feature>
<evidence type="ECO:0000313" key="6">
    <source>
        <dbReference type="Proteomes" id="UP000520814"/>
    </source>
</evidence>
<feature type="domain" description="Cytochrome C Planctomycete-type" evidence="4">
    <location>
        <begin position="44"/>
        <end position="101"/>
    </location>
</feature>
<accession>A0A7W9W9E7</accession>
<dbReference type="GO" id="GO:0020037">
    <property type="term" value="F:heme binding"/>
    <property type="evidence" value="ECO:0007669"/>
    <property type="project" value="InterPro"/>
</dbReference>
<name>A0A7W9W9E7_ARMRO</name>
<gene>
    <name evidence="5" type="ORF">HNQ39_005055</name>
</gene>
<dbReference type="InterPro" id="IPR011429">
    <property type="entry name" value="Cyt_c_Planctomycete-type"/>
</dbReference>
<comment type="caution">
    <text evidence="5">The sequence shown here is derived from an EMBL/GenBank/DDBJ whole genome shotgun (WGS) entry which is preliminary data.</text>
</comment>
<dbReference type="RefSeq" id="WP_184203321.1">
    <property type="nucleotide sequence ID" value="NZ_JACHGW010000006.1"/>
</dbReference>
<feature type="signal peptide" evidence="1">
    <location>
        <begin position="1"/>
        <end position="17"/>
    </location>
</feature>
<dbReference type="GO" id="GO:0009055">
    <property type="term" value="F:electron transfer activity"/>
    <property type="evidence" value="ECO:0007669"/>
    <property type="project" value="InterPro"/>
</dbReference>
<protein>
    <recommendedName>
        <fullName evidence="7">Cytochrome c</fullName>
    </recommendedName>
</protein>
<dbReference type="Pfam" id="PF07635">
    <property type="entry name" value="PSCyt1"/>
    <property type="match status" value="1"/>
</dbReference>
<dbReference type="EMBL" id="JACHGW010000006">
    <property type="protein sequence ID" value="MBB6053221.1"/>
    <property type="molecule type" value="Genomic_DNA"/>
</dbReference>
<keyword evidence="6" id="KW-1185">Reference proteome</keyword>
<evidence type="ECO:0000313" key="5">
    <source>
        <dbReference type="EMBL" id="MBB6053221.1"/>
    </source>
</evidence>
<feature type="domain" description="DUF1553" evidence="3">
    <location>
        <begin position="430"/>
        <end position="688"/>
    </location>
</feature>
<reference evidence="5 6" key="1">
    <citation type="submission" date="2020-08" db="EMBL/GenBank/DDBJ databases">
        <title>Genomic Encyclopedia of Type Strains, Phase IV (KMG-IV): sequencing the most valuable type-strain genomes for metagenomic binning, comparative biology and taxonomic classification.</title>
        <authorList>
            <person name="Goeker M."/>
        </authorList>
    </citation>
    <scope>NUCLEOTIDE SEQUENCE [LARGE SCALE GENOMIC DNA]</scope>
    <source>
        <strain evidence="5 6">DSM 23562</strain>
    </source>
</reference>